<dbReference type="InterPro" id="IPR001018">
    <property type="entry name" value="Beta-lactamase_class-B_CS"/>
</dbReference>
<evidence type="ECO:0000256" key="1">
    <source>
        <dbReference type="ARBA" id="ARBA00001947"/>
    </source>
</evidence>
<evidence type="ECO:0000256" key="4">
    <source>
        <dbReference type="ARBA" id="ARBA00022833"/>
    </source>
</evidence>
<dbReference type="Proteomes" id="UP000250028">
    <property type="component" value="Unassembled WGS sequence"/>
</dbReference>
<dbReference type="RefSeq" id="WP_109688135.1">
    <property type="nucleotide sequence ID" value="NZ_QGDN01000001.1"/>
</dbReference>
<dbReference type="GO" id="GO:0017001">
    <property type="term" value="P:antibiotic catabolic process"/>
    <property type="evidence" value="ECO:0007669"/>
    <property type="project" value="InterPro"/>
</dbReference>
<dbReference type="PANTHER" id="PTHR23131:SF0">
    <property type="entry name" value="ENDORIBONUCLEASE LACTB2"/>
    <property type="match status" value="1"/>
</dbReference>
<keyword evidence="4" id="KW-0862">Zinc</keyword>
<evidence type="ECO:0000256" key="3">
    <source>
        <dbReference type="ARBA" id="ARBA00022801"/>
    </source>
</evidence>
<proteinExistence type="predicted"/>
<dbReference type="PROSITE" id="PS00743">
    <property type="entry name" value="BETA_LACTAMASE_B_1"/>
    <property type="match status" value="1"/>
</dbReference>
<name>A0A2Y8ZVE7_9MICO</name>
<organism evidence="6 7">
    <name type="scientific">Branchiibius hedensis</name>
    <dbReference type="NCBI Taxonomy" id="672460"/>
    <lineage>
        <taxon>Bacteria</taxon>
        <taxon>Bacillati</taxon>
        <taxon>Actinomycetota</taxon>
        <taxon>Actinomycetes</taxon>
        <taxon>Micrococcales</taxon>
        <taxon>Dermacoccaceae</taxon>
        <taxon>Branchiibius</taxon>
    </lineage>
</organism>
<keyword evidence="3" id="KW-0378">Hydrolase</keyword>
<keyword evidence="2" id="KW-0479">Metal-binding</keyword>
<dbReference type="InterPro" id="IPR041516">
    <property type="entry name" value="LACTB2_WH"/>
</dbReference>
<dbReference type="Pfam" id="PF17778">
    <property type="entry name" value="WHD_BLACT"/>
    <property type="match status" value="1"/>
</dbReference>
<dbReference type="Gene3D" id="3.60.15.10">
    <property type="entry name" value="Ribonuclease Z/Hydroxyacylglutathione hydrolase-like"/>
    <property type="match status" value="1"/>
</dbReference>
<dbReference type="PANTHER" id="PTHR23131">
    <property type="entry name" value="ENDORIBONUCLEASE LACTB2"/>
    <property type="match status" value="1"/>
</dbReference>
<dbReference type="GO" id="GO:0008800">
    <property type="term" value="F:beta-lactamase activity"/>
    <property type="evidence" value="ECO:0007669"/>
    <property type="project" value="InterPro"/>
</dbReference>
<dbReference type="Pfam" id="PF00753">
    <property type="entry name" value="Lactamase_B"/>
    <property type="match status" value="2"/>
</dbReference>
<evidence type="ECO:0000259" key="5">
    <source>
        <dbReference type="SMART" id="SM00849"/>
    </source>
</evidence>
<evidence type="ECO:0000313" key="6">
    <source>
        <dbReference type="EMBL" id="SSA36281.1"/>
    </source>
</evidence>
<dbReference type="SMART" id="SM00849">
    <property type="entry name" value="Lactamase_B"/>
    <property type="match status" value="1"/>
</dbReference>
<protein>
    <submittedName>
        <fullName evidence="6">Glyoxylase, beta-lactamase superfamily II</fullName>
    </submittedName>
</protein>
<dbReference type="EMBL" id="UESZ01000001">
    <property type="protein sequence ID" value="SSA36281.1"/>
    <property type="molecule type" value="Genomic_DNA"/>
</dbReference>
<dbReference type="CDD" id="cd16278">
    <property type="entry name" value="metallo-hydrolase-like_MBL-fold"/>
    <property type="match status" value="1"/>
</dbReference>
<dbReference type="GO" id="GO:0008270">
    <property type="term" value="F:zinc ion binding"/>
    <property type="evidence" value="ECO:0007669"/>
    <property type="project" value="InterPro"/>
</dbReference>
<feature type="domain" description="Metallo-beta-lactamase" evidence="5">
    <location>
        <begin position="31"/>
        <end position="191"/>
    </location>
</feature>
<dbReference type="InterPro" id="IPR050662">
    <property type="entry name" value="Sec-metab_biosynth-thioest"/>
</dbReference>
<evidence type="ECO:0000256" key="2">
    <source>
        <dbReference type="ARBA" id="ARBA00022723"/>
    </source>
</evidence>
<dbReference type="AlphaFoldDB" id="A0A2Y8ZVE7"/>
<dbReference type="SUPFAM" id="SSF56281">
    <property type="entry name" value="Metallo-hydrolase/oxidoreductase"/>
    <property type="match status" value="1"/>
</dbReference>
<keyword evidence="7" id="KW-1185">Reference proteome</keyword>
<dbReference type="Gene3D" id="1.10.10.10">
    <property type="entry name" value="Winged helix-like DNA-binding domain superfamily/Winged helix DNA-binding domain"/>
    <property type="match status" value="1"/>
</dbReference>
<sequence length="263" mass="27596">MSDGSAWQGGPVTDTVEIVLCNNPGPMSLDGTNTYLLFGSQDRAVVVDPGPYDEEHLAAVHDAVTARGASVALTLLTHHHDDHAGGVDRWVEVTGSPVRGAGRGAAFAHGEVLDEQGLGIVVLLTPGHTADSVSFLLPQQNLLLTGDTVLGRGTTVVAFPDGDLGDYLDSLDRLRTAIAGHGGTVALAPAHGPTHPDADAVIAYYQRHRGERLDQVRAALGQIDPRHADAADAVVNVVYADVPEQVRPAAYATVRATLDYLSR</sequence>
<dbReference type="InterPro" id="IPR001279">
    <property type="entry name" value="Metallo-B-lactamas"/>
</dbReference>
<evidence type="ECO:0000313" key="7">
    <source>
        <dbReference type="Proteomes" id="UP000250028"/>
    </source>
</evidence>
<comment type="cofactor">
    <cofactor evidence="1">
        <name>Zn(2+)</name>
        <dbReference type="ChEBI" id="CHEBI:29105"/>
    </cofactor>
</comment>
<reference evidence="7" key="1">
    <citation type="submission" date="2016-10" db="EMBL/GenBank/DDBJ databases">
        <authorList>
            <person name="Varghese N."/>
            <person name="Submissions S."/>
        </authorList>
    </citation>
    <scope>NUCLEOTIDE SEQUENCE [LARGE SCALE GENOMIC DNA]</scope>
    <source>
        <strain evidence="7">DSM 22951</strain>
    </source>
</reference>
<dbReference type="InterPro" id="IPR036388">
    <property type="entry name" value="WH-like_DNA-bd_sf"/>
</dbReference>
<gene>
    <name evidence="6" type="ORF">SAMN04489750_3672</name>
</gene>
<accession>A0A2Y8ZVE7</accession>
<dbReference type="OrthoDB" id="9788263at2"/>
<dbReference type="InterPro" id="IPR036866">
    <property type="entry name" value="RibonucZ/Hydroxyglut_hydro"/>
</dbReference>